<reference evidence="2 3" key="1">
    <citation type="journal article" date="2016" name="Genome Announc.">
        <title>Complete genome sequence of the hyperthermophilic and piezophilic archaeon Thermococcus barophilus Ch5, capable of growth at the expense of hydrogenogenesis from carbon monoxide and formate.</title>
        <authorList>
            <person name="Oger P."/>
            <person name="Sokolova T.G."/>
            <person name="Kozhevnikova D.A."/>
            <person name="Taranov E.A."/>
            <person name="Vannier P."/>
            <person name="Lee H.S."/>
            <person name="Kwon K.K."/>
            <person name="Kang S.G."/>
            <person name="Lee J.H."/>
            <person name="Bonch-Osmolovskaya E.A."/>
            <person name="Lebedinsky A.V."/>
        </authorList>
    </citation>
    <scope>NUCLEOTIDE SEQUENCE [LARGE SCALE GENOMIC DNA]</scope>
    <source>
        <strain evidence="3">Ch5</strain>
    </source>
</reference>
<dbReference type="EMBL" id="CP013050">
    <property type="protein sequence ID" value="ALM74384.1"/>
    <property type="molecule type" value="Genomic_DNA"/>
</dbReference>
<feature type="domain" description="MIP18 family-like" evidence="1">
    <location>
        <begin position="26"/>
        <end position="84"/>
    </location>
</feature>
<protein>
    <recommendedName>
        <fullName evidence="1">MIP18 family-like domain-containing protein</fullName>
    </recommendedName>
</protein>
<dbReference type="SUPFAM" id="SSF117916">
    <property type="entry name" value="Fe-S cluster assembly (FSCA) domain-like"/>
    <property type="match status" value="1"/>
</dbReference>
<accession>A0A0S1X9H0</accession>
<evidence type="ECO:0000313" key="3">
    <source>
        <dbReference type="Proteomes" id="UP000066042"/>
    </source>
</evidence>
<dbReference type="InterPro" id="IPR034904">
    <property type="entry name" value="FSCA_dom_sf"/>
</dbReference>
<dbReference type="OMA" id="TPECHFC"/>
<dbReference type="Pfam" id="PF01883">
    <property type="entry name" value="FeS_assembly_P"/>
    <property type="match status" value="1"/>
</dbReference>
<sequence length="115" mass="13495">MRLFGFLKRKDTRDVKRKELPEDVKRVVEILKRVRDPETDLNIVDEGLVYGVTIEGKKAQIFLFMARSTPECHFCQMMAINVQRRILRDIINVLKQEGFNKVEVYNEIGLLLEEG</sequence>
<dbReference type="Proteomes" id="UP000066042">
    <property type="component" value="Chromosome"/>
</dbReference>
<dbReference type="PATRIC" id="fig|55802.8.peg.407"/>
<dbReference type="AlphaFoldDB" id="A0A0S1X9H0"/>
<name>A0A0S1X9H0_THEBA</name>
<dbReference type="InterPro" id="IPR002744">
    <property type="entry name" value="MIP18-like"/>
</dbReference>
<dbReference type="STRING" id="55802.TBCH5v1_0414"/>
<evidence type="ECO:0000259" key="1">
    <source>
        <dbReference type="Pfam" id="PF01883"/>
    </source>
</evidence>
<evidence type="ECO:0000313" key="2">
    <source>
        <dbReference type="EMBL" id="ALM74384.1"/>
    </source>
</evidence>
<proteinExistence type="predicted"/>
<dbReference type="Gene3D" id="3.30.300.130">
    <property type="entry name" value="Fe-S cluster assembly (FSCA)"/>
    <property type="match status" value="1"/>
</dbReference>
<organism evidence="2 3">
    <name type="scientific">Thermococcus barophilus</name>
    <dbReference type="NCBI Taxonomy" id="55802"/>
    <lineage>
        <taxon>Archaea</taxon>
        <taxon>Methanobacteriati</taxon>
        <taxon>Methanobacteriota</taxon>
        <taxon>Thermococci</taxon>
        <taxon>Thermococcales</taxon>
        <taxon>Thermococcaceae</taxon>
        <taxon>Thermococcus</taxon>
    </lineage>
</organism>
<gene>
    <name evidence="2" type="ORF">TBCH5v1_0414</name>
</gene>